<evidence type="ECO:0000313" key="2">
    <source>
        <dbReference type="EMBL" id="GAA2629203.1"/>
    </source>
</evidence>
<proteinExistence type="predicted"/>
<sequence>MIAAPIAALALGAGAAVPLLSDTGPAQKTIAKTASAGAPMAAPAAQTKAKARSYSYQKTLKGQGTSRGRVTLANGFIKIMGTHTDNSCRNGWSYTKVTISRVGPDRRPHKLGLTCGRTREVKFSHMFQGPETGLYIQVCTRHDEKCTTKNTWKRPD</sequence>
<name>A0ABN3QL87_9ACTN</name>
<accession>A0ABN3QL87</accession>
<dbReference type="RefSeq" id="WP_344547563.1">
    <property type="nucleotide sequence ID" value="NZ_BAAATD010000014.1"/>
</dbReference>
<keyword evidence="1" id="KW-0732">Signal</keyword>
<dbReference type="EMBL" id="BAAATD010000014">
    <property type="protein sequence ID" value="GAA2629203.1"/>
    <property type="molecule type" value="Genomic_DNA"/>
</dbReference>
<feature type="chain" id="PRO_5047002344" description="Secreted protein" evidence="1">
    <location>
        <begin position="16"/>
        <end position="156"/>
    </location>
</feature>
<dbReference type="Proteomes" id="UP001501509">
    <property type="component" value="Unassembled WGS sequence"/>
</dbReference>
<gene>
    <name evidence="2" type="ORF">GCM10010411_78400</name>
</gene>
<evidence type="ECO:0000256" key="1">
    <source>
        <dbReference type="SAM" id="SignalP"/>
    </source>
</evidence>
<protein>
    <recommendedName>
        <fullName evidence="4">Secreted protein</fullName>
    </recommendedName>
</protein>
<comment type="caution">
    <text evidence="2">The sequence shown here is derived from an EMBL/GenBank/DDBJ whole genome shotgun (WGS) entry which is preliminary data.</text>
</comment>
<evidence type="ECO:0008006" key="4">
    <source>
        <dbReference type="Google" id="ProtNLM"/>
    </source>
</evidence>
<evidence type="ECO:0000313" key="3">
    <source>
        <dbReference type="Proteomes" id="UP001501509"/>
    </source>
</evidence>
<feature type="signal peptide" evidence="1">
    <location>
        <begin position="1"/>
        <end position="15"/>
    </location>
</feature>
<keyword evidence="3" id="KW-1185">Reference proteome</keyword>
<reference evidence="2 3" key="1">
    <citation type="journal article" date="2019" name="Int. J. Syst. Evol. Microbiol.">
        <title>The Global Catalogue of Microorganisms (GCM) 10K type strain sequencing project: providing services to taxonomists for standard genome sequencing and annotation.</title>
        <authorList>
            <consortium name="The Broad Institute Genomics Platform"/>
            <consortium name="The Broad Institute Genome Sequencing Center for Infectious Disease"/>
            <person name="Wu L."/>
            <person name="Ma J."/>
        </authorList>
    </citation>
    <scope>NUCLEOTIDE SEQUENCE [LARGE SCALE GENOMIC DNA]</scope>
    <source>
        <strain evidence="2 3">JCM 6833</strain>
    </source>
</reference>
<organism evidence="2 3">
    <name type="scientific">Actinomadura fulvescens</name>
    <dbReference type="NCBI Taxonomy" id="46160"/>
    <lineage>
        <taxon>Bacteria</taxon>
        <taxon>Bacillati</taxon>
        <taxon>Actinomycetota</taxon>
        <taxon>Actinomycetes</taxon>
        <taxon>Streptosporangiales</taxon>
        <taxon>Thermomonosporaceae</taxon>
        <taxon>Actinomadura</taxon>
    </lineage>
</organism>